<gene>
    <name evidence="1" type="ORF">ACIP2Z_04540</name>
</gene>
<evidence type="ECO:0000313" key="1">
    <source>
        <dbReference type="EMBL" id="MFJ4078204.1"/>
    </source>
</evidence>
<dbReference type="RefSeq" id="WP_359629152.1">
    <property type="nucleotide sequence ID" value="NZ_JBEYEN010000001.1"/>
</dbReference>
<proteinExistence type="predicted"/>
<comment type="caution">
    <text evidence="1">The sequence shown here is derived from an EMBL/GenBank/DDBJ whole genome shotgun (WGS) entry which is preliminary data.</text>
</comment>
<dbReference type="Proteomes" id="UP001617511">
    <property type="component" value="Unassembled WGS sequence"/>
</dbReference>
<sequence>MSTKVPLDVTAEGKESLVHTAKNAASAINDAKPVHGNMWF</sequence>
<keyword evidence="2" id="KW-1185">Reference proteome</keyword>
<dbReference type="EMBL" id="JBIVGG010000002">
    <property type="protein sequence ID" value="MFJ4078204.1"/>
    <property type="molecule type" value="Genomic_DNA"/>
</dbReference>
<protein>
    <submittedName>
        <fullName evidence="1">Uncharacterized protein</fullName>
    </submittedName>
</protein>
<accession>A0ABW8F847</accession>
<organism evidence="1 2">
    <name type="scientific">Streptomyces iakyrus</name>
    <dbReference type="NCBI Taxonomy" id="68219"/>
    <lineage>
        <taxon>Bacteria</taxon>
        <taxon>Bacillati</taxon>
        <taxon>Actinomycetota</taxon>
        <taxon>Actinomycetes</taxon>
        <taxon>Kitasatosporales</taxon>
        <taxon>Streptomycetaceae</taxon>
        <taxon>Streptomyces</taxon>
    </lineage>
</organism>
<name>A0ABW8F847_9ACTN</name>
<reference evidence="1 2" key="1">
    <citation type="submission" date="2024-10" db="EMBL/GenBank/DDBJ databases">
        <title>The Natural Products Discovery Center: Release of the First 8490 Sequenced Strains for Exploring Actinobacteria Biosynthetic Diversity.</title>
        <authorList>
            <person name="Kalkreuter E."/>
            <person name="Kautsar S.A."/>
            <person name="Yang D."/>
            <person name="Bader C.D."/>
            <person name="Teijaro C.N."/>
            <person name="Fluegel L."/>
            <person name="Davis C.M."/>
            <person name="Simpson J.R."/>
            <person name="Lauterbach L."/>
            <person name="Steele A.D."/>
            <person name="Gui C."/>
            <person name="Meng S."/>
            <person name="Li G."/>
            <person name="Viehrig K."/>
            <person name="Ye F."/>
            <person name="Su P."/>
            <person name="Kiefer A.F."/>
            <person name="Nichols A."/>
            <person name="Cepeda A.J."/>
            <person name="Yan W."/>
            <person name="Fan B."/>
            <person name="Jiang Y."/>
            <person name="Adhikari A."/>
            <person name="Zheng C.-J."/>
            <person name="Schuster L."/>
            <person name="Cowan T.M."/>
            <person name="Smanski M.J."/>
            <person name="Chevrette M.G."/>
            <person name="De Carvalho L.P.S."/>
            <person name="Shen B."/>
        </authorList>
    </citation>
    <scope>NUCLEOTIDE SEQUENCE [LARGE SCALE GENOMIC DNA]</scope>
    <source>
        <strain evidence="1 2">NPDC089932</strain>
    </source>
</reference>
<evidence type="ECO:0000313" key="2">
    <source>
        <dbReference type="Proteomes" id="UP001617511"/>
    </source>
</evidence>